<organism evidence="2 3">
    <name type="scientific">Pseudomonas zhanjiangensis</name>
    <dbReference type="NCBI Taxonomy" id="3239015"/>
    <lineage>
        <taxon>Bacteria</taxon>
        <taxon>Pseudomonadati</taxon>
        <taxon>Pseudomonadota</taxon>
        <taxon>Gammaproteobacteria</taxon>
        <taxon>Pseudomonadales</taxon>
        <taxon>Pseudomonadaceae</taxon>
        <taxon>Pseudomonas</taxon>
    </lineage>
</organism>
<gene>
    <name evidence="2" type="ORF">AB5S05_17945</name>
</gene>
<protein>
    <submittedName>
        <fullName evidence="2">Uncharacterized protein</fullName>
    </submittedName>
</protein>
<dbReference type="RefSeq" id="WP_369288886.1">
    <property type="nucleotide sequence ID" value="NZ_JBFTEG010000017.1"/>
</dbReference>
<dbReference type="EMBL" id="JBFTEG010000017">
    <property type="protein sequence ID" value="MEX6503948.1"/>
    <property type="molecule type" value="Genomic_DNA"/>
</dbReference>
<keyword evidence="1" id="KW-0732">Signal</keyword>
<comment type="caution">
    <text evidence="2">The sequence shown here is derived from an EMBL/GenBank/DDBJ whole genome shotgun (WGS) entry which is preliminary data.</text>
</comment>
<reference evidence="2 3" key="1">
    <citation type="submission" date="2024-07" db="EMBL/GenBank/DDBJ databases">
        <authorList>
            <person name="Li M."/>
        </authorList>
    </citation>
    <scope>NUCLEOTIDE SEQUENCE [LARGE SCALE GENOMIC DNA]</scope>
    <source>
        <strain evidence="2 3">25A3E</strain>
    </source>
</reference>
<sequence length="42" mass="4371">MKTALALSLLLGLFASNAFALPSDEPMQLLGELTPSQASLLP</sequence>
<evidence type="ECO:0000313" key="2">
    <source>
        <dbReference type="EMBL" id="MEX6503948.1"/>
    </source>
</evidence>
<evidence type="ECO:0000256" key="1">
    <source>
        <dbReference type="SAM" id="SignalP"/>
    </source>
</evidence>
<feature type="chain" id="PRO_5045100386" evidence="1">
    <location>
        <begin position="21"/>
        <end position="42"/>
    </location>
</feature>
<dbReference type="Proteomes" id="UP001560296">
    <property type="component" value="Unassembled WGS sequence"/>
</dbReference>
<evidence type="ECO:0000313" key="3">
    <source>
        <dbReference type="Proteomes" id="UP001560296"/>
    </source>
</evidence>
<proteinExistence type="predicted"/>
<name>A0ABV3Z172_9PSED</name>
<feature type="signal peptide" evidence="1">
    <location>
        <begin position="1"/>
        <end position="20"/>
    </location>
</feature>
<keyword evidence="3" id="KW-1185">Reference proteome</keyword>
<accession>A0ABV3Z172</accession>